<evidence type="ECO:0000256" key="6">
    <source>
        <dbReference type="ARBA" id="ARBA00023049"/>
    </source>
</evidence>
<keyword evidence="3" id="KW-0645">Protease</keyword>
<evidence type="ECO:0000313" key="10">
    <source>
        <dbReference type="Proteomes" id="UP001501175"/>
    </source>
</evidence>
<comment type="caution">
    <text evidence="9">The sequence shown here is derived from an EMBL/GenBank/DDBJ whole genome shotgun (WGS) entry which is preliminary data.</text>
</comment>
<accession>A0ABP8MAF8</accession>
<dbReference type="PANTHER" id="PTHR11705">
    <property type="entry name" value="PROTEASE FAMILY M14 CARBOXYPEPTIDASE A,B"/>
    <property type="match status" value="1"/>
</dbReference>
<comment type="similarity">
    <text evidence="2 7">Belongs to the peptidase M14 family.</text>
</comment>
<feature type="domain" description="Peptidase M14" evidence="8">
    <location>
        <begin position="32"/>
        <end position="288"/>
    </location>
</feature>
<gene>
    <name evidence="9" type="ORF">GCM10023189_01240</name>
</gene>
<reference evidence="10" key="1">
    <citation type="journal article" date="2019" name="Int. J. Syst. Evol. Microbiol.">
        <title>The Global Catalogue of Microorganisms (GCM) 10K type strain sequencing project: providing services to taxonomists for standard genome sequencing and annotation.</title>
        <authorList>
            <consortium name="The Broad Institute Genomics Platform"/>
            <consortium name="The Broad Institute Genome Sequencing Center for Infectious Disease"/>
            <person name="Wu L."/>
            <person name="Ma J."/>
        </authorList>
    </citation>
    <scope>NUCLEOTIDE SEQUENCE [LARGE SCALE GENOMIC DNA]</scope>
    <source>
        <strain evidence="10">JCM 17927</strain>
    </source>
</reference>
<dbReference type="Proteomes" id="UP001501175">
    <property type="component" value="Unassembled WGS sequence"/>
</dbReference>
<organism evidence="9 10">
    <name type="scientific">Nibrella saemangeumensis</name>
    <dbReference type="NCBI Taxonomy" id="1084526"/>
    <lineage>
        <taxon>Bacteria</taxon>
        <taxon>Pseudomonadati</taxon>
        <taxon>Bacteroidota</taxon>
        <taxon>Cytophagia</taxon>
        <taxon>Cytophagales</taxon>
        <taxon>Spirosomataceae</taxon>
        <taxon>Nibrella</taxon>
    </lineage>
</organism>
<dbReference type="EMBL" id="BAABHD010000002">
    <property type="protein sequence ID" value="GAA4446285.1"/>
    <property type="molecule type" value="Genomic_DNA"/>
</dbReference>
<evidence type="ECO:0000256" key="7">
    <source>
        <dbReference type="PROSITE-ProRule" id="PRU01379"/>
    </source>
</evidence>
<evidence type="ECO:0000256" key="3">
    <source>
        <dbReference type="ARBA" id="ARBA00022670"/>
    </source>
</evidence>
<evidence type="ECO:0000256" key="4">
    <source>
        <dbReference type="ARBA" id="ARBA00022801"/>
    </source>
</evidence>
<keyword evidence="6" id="KW-0482">Metalloprotease</keyword>
<evidence type="ECO:0000256" key="2">
    <source>
        <dbReference type="ARBA" id="ARBA00005988"/>
    </source>
</evidence>
<dbReference type="InterPro" id="IPR000834">
    <property type="entry name" value="Peptidase_M14"/>
</dbReference>
<proteinExistence type="inferred from homology"/>
<evidence type="ECO:0000256" key="5">
    <source>
        <dbReference type="ARBA" id="ARBA00022833"/>
    </source>
</evidence>
<evidence type="ECO:0000256" key="1">
    <source>
        <dbReference type="ARBA" id="ARBA00001947"/>
    </source>
</evidence>
<keyword evidence="4" id="KW-0378">Hydrolase</keyword>
<dbReference type="RefSeq" id="WP_345239615.1">
    <property type="nucleotide sequence ID" value="NZ_BAABHD010000002.1"/>
</dbReference>
<comment type="cofactor">
    <cofactor evidence="1">
        <name>Zn(2+)</name>
        <dbReference type="ChEBI" id="CHEBI:29105"/>
    </cofactor>
</comment>
<comment type="caution">
    <text evidence="7">Lacks conserved residue(s) required for the propagation of feature annotation.</text>
</comment>
<dbReference type="PROSITE" id="PS52035">
    <property type="entry name" value="PEPTIDASE_M14"/>
    <property type="match status" value="1"/>
</dbReference>
<keyword evidence="5" id="KW-0862">Zinc</keyword>
<name>A0ABP8MAF8_9BACT</name>
<dbReference type="Pfam" id="PF00246">
    <property type="entry name" value="Peptidase_M14"/>
    <property type="match status" value="1"/>
</dbReference>
<sequence length="480" mass="54044">MTHFAYAQDDMALARRLHDSHTIFREAALTHRRFRHKDVLPLLNQLTSQPIFQVTQVGESVEKRSIHQVKAGSGPAKVLLWSQMHGDEATATMAMFDIFNFLQGKDDGFDDLRTTILNKTTLYFIPMLNPDGAERFQRRNALDIDLNRDALRTQSPEAIILKNLQQTLQPLVGFNLHDQNPRYSVGKTGKQAAITFLATAYDEDRSLNPVRERSMRLIVGMNRVLQQFIPGQIGRFDDEFEPRAFGDNIQKWGTTLILLESGGYANDPEKQYLRKLNFVAILMALQAIADQSYEKEAIEEYAAIPENGPHLFDVLIRNVQINRNGANFTVDVGINRYEENACESQRSVRPFFYRSVVEDIGDLSIFNGLEEIDATGLQLVPARIHTGSLETVNDLQKIDLEALRQEGVVVFRLSKAVKGEFPTDPVHLLTEGELPAQPLSVDQIPTFLLTDGTSIRHLCVNGFLQNSGETAVIRPNGIAE</sequence>
<evidence type="ECO:0000313" key="9">
    <source>
        <dbReference type="EMBL" id="GAA4446285.1"/>
    </source>
</evidence>
<dbReference type="PANTHER" id="PTHR11705:SF143">
    <property type="entry name" value="SLL0236 PROTEIN"/>
    <property type="match status" value="1"/>
</dbReference>
<keyword evidence="10" id="KW-1185">Reference proteome</keyword>
<dbReference type="Gene3D" id="3.40.630.10">
    <property type="entry name" value="Zn peptidases"/>
    <property type="match status" value="1"/>
</dbReference>
<evidence type="ECO:0000259" key="8">
    <source>
        <dbReference type="PROSITE" id="PS52035"/>
    </source>
</evidence>
<protein>
    <recommendedName>
        <fullName evidence="8">Peptidase M14 domain-containing protein</fullName>
    </recommendedName>
</protein>
<dbReference type="SUPFAM" id="SSF53187">
    <property type="entry name" value="Zn-dependent exopeptidases"/>
    <property type="match status" value="1"/>
</dbReference>